<dbReference type="SMART" id="SM00858">
    <property type="entry name" value="SAF"/>
    <property type="match status" value="1"/>
</dbReference>
<proteinExistence type="inferred from homology"/>
<evidence type="ECO:0000313" key="4">
    <source>
        <dbReference type="EMBL" id="MCW2305937.1"/>
    </source>
</evidence>
<protein>
    <submittedName>
        <fullName evidence="4">Altronate hydrolase</fullName>
        <ecNumber evidence="4">4.2.1.7</ecNumber>
    </submittedName>
</protein>
<accession>A0ABT3H6B7</accession>
<gene>
    <name evidence="4" type="ORF">M2319_000253</name>
</gene>
<dbReference type="PANTHER" id="PTHR30536">
    <property type="entry name" value="ALTRONATE/GALACTARATE DEHYDRATASE"/>
    <property type="match status" value="1"/>
</dbReference>
<organism evidence="4 5">
    <name type="scientific">Rhodobium gokarnense</name>
    <dbReference type="NCBI Taxonomy" id="364296"/>
    <lineage>
        <taxon>Bacteria</taxon>
        <taxon>Pseudomonadati</taxon>
        <taxon>Pseudomonadota</taxon>
        <taxon>Alphaproteobacteria</taxon>
        <taxon>Hyphomicrobiales</taxon>
        <taxon>Rhodobiaceae</taxon>
        <taxon>Rhodobium</taxon>
    </lineage>
</organism>
<dbReference type="InterPro" id="IPR044144">
    <property type="entry name" value="SAF_UxaA/GarD"/>
</dbReference>
<dbReference type="GO" id="GO:0016787">
    <property type="term" value="F:hydrolase activity"/>
    <property type="evidence" value="ECO:0007669"/>
    <property type="project" value="UniProtKB-KW"/>
</dbReference>
<keyword evidence="2 4" id="KW-0456">Lyase</keyword>
<evidence type="ECO:0000256" key="1">
    <source>
        <dbReference type="ARBA" id="ARBA00010986"/>
    </source>
</evidence>
<dbReference type="Proteomes" id="UP001209755">
    <property type="component" value="Unassembled WGS sequence"/>
</dbReference>
<comment type="caution">
    <text evidence="4">The sequence shown here is derived from an EMBL/GenBank/DDBJ whole genome shotgun (WGS) entry which is preliminary data.</text>
</comment>
<feature type="domain" description="SAF" evidence="3">
    <location>
        <begin position="19"/>
        <end position="90"/>
    </location>
</feature>
<dbReference type="InterPro" id="IPR013974">
    <property type="entry name" value="SAF"/>
</dbReference>
<dbReference type="Pfam" id="PF20629">
    <property type="entry name" value="GD_AH_C"/>
    <property type="match status" value="1"/>
</dbReference>
<dbReference type="PANTHER" id="PTHR30536:SF5">
    <property type="entry name" value="ALTRONATE DEHYDRATASE"/>
    <property type="match status" value="1"/>
</dbReference>
<dbReference type="RefSeq" id="WP_264599615.1">
    <property type="nucleotide sequence ID" value="NZ_JAOQNS010000001.1"/>
</dbReference>
<evidence type="ECO:0000313" key="5">
    <source>
        <dbReference type="Proteomes" id="UP001209755"/>
    </source>
</evidence>
<evidence type="ECO:0000259" key="3">
    <source>
        <dbReference type="SMART" id="SM00858"/>
    </source>
</evidence>
<dbReference type="InterPro" id="IPR052172">
    <property type="entry name" value="UxaA_altronate/galactarate_dh"/>
</dbReference>
<keyword evidence="5" id="KW-1185">Reference proteome</keyword>
<dbReference type="Gene3D" id="2.30.130.110">
    <property type="match status" value="1"/>
</dbReference>
<dbReference type="Pfam" id="PF08666">
    <property type="entry name" value="SAF"/>
    <property type="match status" value="1"/>
</dbReference>
<dbReference type="EC" id="4.2.1.7" evidence="4"/>
<dbReference type="CDD" id="cd11613">
    <property type="entry name" value="SAF_AH_GD"/>
    <property type="match status" value="1"/>
</dbReference>
<sequence>MADGTPTSTARAIALHPADAVMIAAVDLAAGETVETPHGAVRLVEAIPQGHKLASKAMAAGAPVTKYNQTIGFASADILAGAHVHTHNVEVRDFERHASAAPAATLEAPAGPVPTFEGYRRADGRAGTRNYLLVLSTVNCSATVCRGIADAFKAHPILGDPLADFPNVDGVVALTHDFGCIADPHLQRVIAGYARHPNVAGFLIVGLGCESNAVGAVAGNYGLPEDDNARYLVIQDSGGTKKTIEDGIAIVRDMLPAANRWQREPIPASELILGLECGGSDAWSGITANPALGRAADLLVAMGGSAVLAETPEIFGAEHLLIARAATPEIAETLKERVAWWQDYAERRGASLDNNPSAGNKAGGLTTILEKSLGAVAKGGTTPLNGVADYGAPITAKGFSFMDTPGYDPSSVTGLIAGGANVICFTTGRGSAFGAKPVPTLKLATTTALYERMPDDMDINAGLILDGTETVETMGRIILDAVIAAASGTLTRSEENGYGDEEFAPWSVGAVL</sequence>
<dbReference type="InterPro" id="IPR007392">
    <property type="entry name" value="GD_AH_second"/>
</dbReference>
<dbReference type="EMBL" id="JAOQNS010000001">
    <property type="protein sequence ID" value="MCW2305937.1"/>
    <property type="molecule type" value="Genomic_DNA"/>
</dbReference>
<dbReference type="InterPro" id="IPR048332">
    <property type="entry name" value="GD_AH_C"/>
</dbReference>
<comment type="similarity">
    <text evidence="1">Belongs to the UxaA family.</text>
</comment>
<dbReference type="Pfam" id="PF04295">
    <property type="entry name" value="GD_AH_second"/>
    <property type="match status" value="1"/>
</dbReference>
<evidence type="ECO:0000256" key="2">
    <source>
        <dbReference type="ARBA" id="ARBA00023239"/>
    </source>
</evidence>
<reference evidence="5" key="1">
    <citation type="submission" date="2023-07" db="EMBL/GenBank/DDBJ databases">
        <title>Genome sequencing of Purple Non-Sulfur Bacteria from various extreme environments.</title>
        <authorList>
            <person name="Mayer M."/>
        </authorList>
    </citation>
    <scope>NUCLEOTIDE SEQUENCE [LARGE SCALE GENOMIC DNA]</scope>
    <source>
        <strain evidence="5">DSM 17935</strain>
    </source>
</reference>
<name>A0ABT3H6B7_9HYPH</name>
<dbReference type="GO" id="GO:0008789">
    <property type="term" value="F:altronate dehydratase activity"/>
    <property type="evidence" value="ECO:0007669"/>
    <property type="project" value="UniProtKB-EC"/>
</dbReference>
<keyword evidence="4" id="KW-0378">Hydrolase</keyword>